<feature type="transmembrane region" description="Helical" evidence="2">
    <location>
        <begin position="364"/>
        <end position="388"/>
    </location>
</feature>
<evidence type="ECO:0000313" key="3">
    <source>
        <dbReference type="EMBL" id="MBB5159646.1"/>
    </source>
</evidence>
<feature type="transmembrane region" description="Helical" evidence="2">
    <location>
        <begin position="282"/>
        <end position="301"/>
    </location>
</feature>
<reference evidence="3 4" key="1">
    <citation type="submission" date="2020-08" db="EMBL/GenBank/DDBJ databases">
        <title>Sequencing the genomes of 1000 actinobacteria strains.</title>
        <authorList>
            <person name="Klenk H.-P."/>
        </authorList>
    </citation>
    <scope>NUCLEOTIDE SEQUENCE [LARGE SCALE GENOMIC DNA]</scope>
    <source>
        <strain evidence="3 4">DSM 45584</strain>
    </source>
</reference>
<organism evidence="3 4">
    <name type="scientific">Saccharopolyspora phatthalungensis</name>
    <dbReference type="NCBI Taxonomy" id="664693"/>
    <lineage>
        <taxon>Bacteria</taxon>
        <taxon>Bacillati</taxon>
        <taxon>Actinomycetota</taxon>
        <taxon>Actinomycetes</taxon>
        <taxon>Pseudonocardiales</taxon>
        <taxon>Pseudonocardiaceae</taxon>
        <taxon>Saccharopolyspora</taxon>
    </lineage>
</organism>
<feature type="transmembrane region" description="Helical" evidence="2">
    <location>
        <begin position="187"/>
        <end position="206"/>
    </location>
</feature>
<dbReference type="RefSeq" id="WP_312864616.1">
    <property type="nucleotide sequence ID" value="NZ_JACHIW010000002.1"/>
</dbReference>
<feature type="transmembrane region" description="Helical" evidence="2">
    <location>
        <begin position="334"/>
        <end position="352"/>
    </location>
</feature>
<dbReference type="AlphaFoldDB" id="A0A840QGN2"/>
<sequence>MIINGSRDEPPCATLVAARTPAVNSSESPGRKKPISSPVSANNTRNTPMAPRPVTNDRESSTFTASTCIQLPRLSHPATGSRPTLGDVRQAHGARKVNREFALRADPGEFNGNRHVPGFAVRSPLSDRQQTCRSLVFATMTSQHALGPNRQMLNKVPEVTLYFWIIKVLCTTVGESAADFLNVDLNLGLTGVSIITAVLLVGCLIFQFRANRYLASRYWLAVAIVSVFGTLVTDNLTDNIGLPLEASTLIFGVLLGLTFLMWFRSERTLSIHSIFTRRREAFYWLAILFTFALGTATGDLMAEVLGLGYLVTGIIVASLIAITTVAWRAGLHSVLAFWFCYTLTRPLGASIGDYLSQPASQGGLGLGATVTSLIFVVGILAIVTYLSVTKADVIPNASAVDTATAPERGGLWQTVVVVALVLIAGGAGYALRTSALQQDTPNQASAVQPPTPGASLSEQAKPSPLGDLSKFRAITQDTLNLLNTGNQSGATARVDDLEIEWDNAEARLKPKDKTAWTEIDGKIDTVLRQLRATNPNSNNEQSALTALLAALG</sequence>
<gene>
    <name evidence="3" type="ORF">BJ970_007245</name>
</gene>
<feature type="compositionally biased region" description="Basic and acidic residues" evidence="1">
    <location>
        <begin position="1"/>
        <end position="10"/>
    </location>
</feature>
<feature type="transmembrane region" description="Helical" evidence="2">
    <location>
        <begin position="218"/>
        <end position="236"/>
    </location>
</feature>
<feature type="compositionally biased region" description="Polar residues" evidence="1">
    <location>
        <begin position="440"/>
        <end position="460"/>
    </location>
</feature>
<dbReference type="EMBL" id="JACHIW010000002">
    <property type="protein sequence ID" value="MBB5159646.1"/>
    <property type="molecule type" value="Genomic_DNA"/>
</dbReference>
<comment type="caution">
    <text evidence="3">The sequence shown here is derived from an EMBL/GenBank/DDBJ whole genome shotgun (WGS) entry which is preliminary data.</text>
</comment>
<dbReference type="InterPro" id="IPR007136">
    <property type="entry name" value="DUF347"/>
</dbReference>
<evidence type="ECO:0000256" key="1">
    <source>
        <dbReference type="SAM" id="MobiDB-lite"/>
    </source>
</evidence>
<feature type="region of interest" description="Disordered" evidence="1">
    <location>
        <begin position="440"/>
        <end position="463"/>
    </location>
</feature>
<feature type="transmembrane region" description="Helical" evidence="2">
    <location>
        <begin position="409"/>
        <end position="431"/>
    </location>
</feature>
<feature type="transmembrane region" description="Helical" evidence="2">
    <location>
        <begin position="242"/>
        <end position="262"/>
    </location>
</feature>
<accession>A0A840QGN2</accession>
<keyword evidence="2" id="KW-0812">Transmembrane</keyword>
<dbReference type="Proteomes" id="UP000584374">
    <property type="component" value="Unassembled WGS sequence"/>
</dbReference>
<dbReference type="Pfam" id="PF03988">
    <property type="entry name" value="DUF347"/>
    <property type="match status" value="4"/>
</dbReference>
<evidence type="ECO:0000256" key="2">
    <source>
        <dbReference type="SAM" id="Phobius"/>
    </source>
</evidence>
<protein>
    <submittedName>
        <fullName evidence="3">Putative membrane-anchored protein</fullName>
    </submittedName>
</protein>
<feature type="compositionally biased region" description="Polar residues" evidence="1">
    <location>
        <begin position="37"/>
        <end position="47"/>
    </location>
</feature>
<evidence type="ECO:0000313" key="4">
    <source>
        <dbReference type="Proteomes" id="UP000584374"/>
    </source>
</evidence>
<proteinExistence type="predicted"/>
<keyword evidence="2" id="KW-1133">Transmembrane helix</keyword>
<keyword evidence="2" id="KW-0472">Membrane</keyword>
<keyword evidence="4" id="KW-1185">Reference proteome</keyword>
<feature type="transmembrane region" description="Helical" evidence="2">
    <location>
        <begin position="307"/>
        <end position="327"/>
    </location>
</feature>
<name>A0A840QGN2_9PSEU</name>
<feature type="region of interest" description="Disordered" evidence="1">
    <location>
        <begin position="1"/>
        <end position="63"/>
    </location>
</feature>